<dbReference type="Proteomes" id="UP000316688">
    <property type="component" value="Unassembled WGS sequence"/>
</dbReference>
<sequence length="93" mass="10637">MEKPNHLALYEHELCGFCQSVRRSTSDLGVEFESRNILREPGRRQELIEGGGKGMVPCLRIEYPDGRVEWMYESSDIVDYLKRLDAEDGSGQS</sequence>
<protein>
    <submittedName>
        <fullName evidence="2">Glutaredoxin</fullName>
    </submittedName>
</protein>
<keyword evidence="3" id="KW-1185">Reference proteome</keyword>
<evidence type="ECO:0000313" key="2">
    <source>
        <dbReference type="EMBL" id="TVO66501.1"/>
    </source>
</evidence>
<name>A0A557RMW4_9GAMM</name>
<feature type="domain" description="GST N-terminal" evidence="1">
    <location>
        <begin position="5"/>
        <end position="89"/>
    </location>
</feature>
<gene>
    <name evidence="2" type="ORF">FPL11_02130</name>
</gene>
<comment type="caution">
    <text evidence="2">The sequence shown here is derived from an EMBL/GenBank/DDBJ whole genome shotgun (WGS) entry which is preliminary data.</text>
</comment>
<proteinExistence type="predicted"/>
<dbReference type="PROSITE" id="PS51354">
    <property type="entry name" value="GLUTAREDOXIN_2"/>
    <property type="match status" value="1"/>
</dbReference>
<dbReference type="AlphaFoldDB" id="A0A557RMW4"/>
<evidence type="ECO:0000259" key="1">
    <source>
        <dbReference type="PROSITE" id="PS50404"/>
    </source>
</evidence>
<dbReference type="PROSITE" id="PS50404">
    <property type="entry name" value="GST_NTER"/>
    <property type="match status" value="1"/>
</dbReference>
<dbReference type="SUPFAM" id="SSF52833">
    <property type="entry name" value="Thioredoxin-like"/>
    <property type="match status" value="1"/>
</dbReference>
<dbReference type="Gene3D" id="3.40.30.10">
    <property type="entry name" value="Glutaredoxin"/>
    <property type="match status" value="1"/>
</dbReference>
<evidence type="ECO:0000313" key="3">
    <source>
        <dbReference type="Proteomes" id="UP000316688"/>
    </source>
</evidence>
<accession>A0A557RMW4</accession>
<dbReference type="InterPro" id="IPR004045">
    <property type="entry name" value="Glutathione_S-Trfase_N"/>
</dbReference>
<dbReference type="EMBL" id="VMKP01000001">
    <property type="protein sequence ID" value="TVO66501.1"/>
    <property type="molecule type" value="Genomic_DNA"/>
</dbReference>
<dbReference type="RefSeq" id="WP_144347031.1">
    <property type="nucleotide sequence ID" value="NZ_VMKP01000001.1"/>
</dbReference>
<organism evidence="2 3">
    <name type="scientific">Spiribacter aquaticus</name>
    <dbReference type="NCBI Taxonomy" id="1935996"/>
    <lineage>
        <taxon>Bacteria</taxon>
        <taxon>Pseudomonadati</taxon>
        <taxon>Pseudomonadota</taxon>
        <taxon>Gammaproteobacteria</taxon>
        <taxon>Chromatiales</taxon>
        <taxon>Ectothiorhodospiraceae</taxon>
        <taxon>Spiribacter</taxon>
    </lineage>
</organism>
<reference evidence="2 3" key="1">
    <citation type="submission" date="2019-07" db="EMBL/GenBank/DDBJ databases">
        <title>Reclasification of Spiribacter aquaticus.</title>
        <authorList>
            <person name="Leon M.J."/>
            <person name="Sanchez-Porro C."/>
            <person name="Ventosa A."/>
        </authorList>
    </citation>
    <scope>NUCLEOTIDE SEQUENCE [LARGE SCALE GENOMIC DNA]</scope>
    <source>
        <strain evidence="2 3">SP30</strain>
    </source>
</reference>
<dbReference type="InterPro" id="IPR036249">
    <property type="entry name" value="Thioredoxin-like_sf"/>
</dbReference>
<dbReference type="Pfam" id="PF13417">
    <property type="entry name" value="GST_N_3"/>
    <property type="match status" value="1"/>
</dbReference>